<dbReference type="InterPro" id="IPR036249">
    <property type="entry name" value="Thioredoxin-like_sf"/>
</dbReference>
<reference evidence="7 8" key="1">
    <citation type="submission" date="2024-03" db="EMBL/GenBank/DDBJ databases">
        <authorList>
            <person name="Gkanogiannis A."/>
            <person name="Becerra Lopez-Lavalle L."/>
        </authorList>
    </citation>
    <scope>NUCLEOTIDE SEQUENCE [LARGE SCALE GENOMIC DNA]</scope>
</reference>
<dbReference type="InterPro" id="IPR010987">
    <property type="entry name" value="Glutathione-S-Trfase_C-like"/>
</dbReference>
<evidence type="ECO:0000259" key="5">
    <source>
        <dbReference type="PROSITE" id="PS50404"/>
    </source>
</evidence>
<dbReference type="CDD" id="cd03058">
    <property type="entry name" value="GST_N_Tau"/>
    <property type="match status" value="1"/>
</dbReference>
<evidence type="ECO:0000313" key="7">
    <source>
        <dbReference type="EMBL" id="CAK9319928.1"/>
    </source>
</evidence>
<dbReference type="Pfam" id="PF02798">
    <property type="entry name" value="GST_N"/>
    <property type="match status" value="1"/>
</dbReference>
<dbReference type="PROSITE" id="PS50405">
    <property type="entry name" value="GST_CTER"/>
    <property type="match status" value="1"/>
</dbReference>
<dbReference type="Gene3D" id="3.40.30.10">
    <property type="entry name" value="Glutaredoxin"/>
    <property type="match status" value="1"/>
</dbReference>
<dbReference type="InterPro" id="IPR036282">
    <property type="entry name" value="Glutathione-S-Trfase_C_sf"/>
</dbReference>
<feature type="domain" description="GST N-terminal" evidence="5">
    <location>
        <begin position="3"/>
        <end position="82"/>
    </location>
</feature>
<dbReference type="SFLD" id="SFLDG01152">
    <property type="entry name" value="Main.3:_Omega-_and_Tau-like"/>
    <property type="match status" value="1"/>
</dbReference>
<keyword evidence="8" id="KW-1185">Reference proteome</keyword>
<dbReference type="EC" id="2.5.1.18" evidence="1"/>
<evidence type="ECO:0000313" key="8">
    <source>
        <dbReference type="Proteomes" id="UP001642487"/>
    </source>
</evidence>
<protein>
    <recommendedName>
        <fullName evidence="1">glutathione transferase</fullName>
        <ecNumber evidence="1">2.5.1.18</ecNumber>
    </recommendedName>
</protein>
<evidence type="ECO:0000256" key="2">
    <source>
        <dbReference type="ARBA" id="ARBA00022679"/>
    </source>
</evidence>
<accession>A0ABP0YLG1</accession>
<evidence type="ECO:0000256" key="3">
    <source>
        <dbReference type="ARBA" id="ARBA00047960"/>
    </source>
</evidence>
<name>A0ABP0YLG1_9ROSI</name>
<organism evidence="7 8">
    <name type="scientific">Citrullus colocynthis</name>
    <name type="common">colocynth</name>
    <dbReference type="NCBI Taxonomy" id="252529"/>
    <lineage>
        <taxon>Eukaryota</taxon>
        <taxon>Viridiplantae</taxon>
        <taxon>Streptophyta</taxon>
        <taxon>Embryophyta</taxon>
        <taxon>Tracheophyta</taxon>
        <taxon>Spermatophyta</taxon>
        <taxon>Magnoliopsida</taxon>
        <taxon>eudicotyledons</taxon>
        <taxon>Gunneridae</taxon>
        <taxon>Pentapetalae</taxon>
        <taxon>rosids</taxon>
        <taxon>fabids</taxon>
        <taxon>Cucurbitales</taxon>
        <taxon>Cucurbitaceae</taxon>
        <taxon>Benincaseae</taxon>
        <taxon>Citrullus</taxon>
    </lineage>
</organism>
<evidence type="ECO:0000259" key="6">
    <source>
        <dbReference type="PROSITE" id="PS50405"/>
    </source>
</evidence>
<dbReference type="InterPro" id="IPR004045">
    <property type="entry name" value="Glutathione_S-Trfase_N"/>
</dbReference>
<dbReference type="InterPro" id="IPR040079">
    <property type="entry name" value="Glutathione_S-Trfase"/>
</dbReference>
<dbReference type="EMBL" id="OZ021738">
    <property type="protein sequence ID" value="CAK9319928.1"/>
    <property type="molecule type" value="Genomic_DNA"/>
</dbReference>
<dbReference type="SUPFAM" id="SSF52833">
    <property type="entry name" value="Thioredoxin-like"/>
    <property type="match status" value="1"/>
</dbReference>
<dbReference type="Pfam" id="PF00043">
    <property type="entry name" value="GST_C"/>
    <property type="match status" value="1"/>
</dbReference>
<dbReference type="PANTHER" id="PTHR11260:SF676">
    <property type="entry name" value="GLUTATHIONE S-TRANSFERASE U8"/>
    <property type="match status" value="1"/>
</dbReference>
<comment type="similarity">
    <text evidence="4">Belongs to the GST superfamily.</text>
</comment>
<dbReference type="SFLD" id="SFLDS00019">
    <property type="entry name" value="Glutathione_Transferase_(cytos"/>
    <property type="match status" value="1"/>
</dbReference>
<proteinExistence type="inferred from homology"/>
<evidence type="ECO:0000256" key="4">
    <source>
        <dbReference type="RuleBase" id="RU003494"/>
    </source>
</evidence>
<dbReference type="SFLD" id="SFLDG00358">
    <property type="entry name" value="Main_(cytGST)"/>
    <property type="match status" value="1"/>
</dbReference>
<comment type="catalytic activity">
    <reaction evidence="3">
        <text>RX + glutathione = an S-substituted glutathione + a halide anion + H(+)</text>
        <dbReference type="Rhea" id="RHEA:16437"/>
        <dbReference type="ChEBI" id="CHEBI:15378"/>
        <dbReference type="ChEBI" id="CHEBI:16042"/>
        <dbReference type="ChEBI" id="CHEBI:17792"/>
        <dbReference type="ChEBI" id="CHEBI:57925"/>
        <dbReference type="ChEBI" id="CHEBI:90779"/>
        <dbReference type="EC" id="2.5.1.18"/>
    </reaction>
</comment>
<dbReference type="Gene3D" id="1.20.1050.10">
    <property type="match status" value="1"/>
</dbReference>
<feature type="domain" description="GST C-terminal" evidence="6">
    <location>
        <begin position="87"/>
        <end position="216"/>
    </location>
</feature>
<dbReference type="InterPro" id="IPR004046">
    <property type="entry name" value="GST_C"/>
</dbReference>
<dbReference type="InterPro" id="IPR045074">
    <property type="entry name" value="GST_C_Tau"/>
</dbReference>
<keyword evidence="2" id="KW-0808">Transferase</keyword>
<dbReference type="SUPFAM" id="SSF47616">
    <property type="entry name" value="GST C-terminal domain-like"/>
    <property type="match status" value="1"/>
</dbReference>
<dbReference type="PROSITE" id="PS50404">
    <property type="entry name" value="GST_NTER"/>
    <property type="match status" value="1"/>
</dbReference>
<evidence type="ECO:0000256" key="1">
    <source>
        <dbReference type="ARBA" id="ARBA00012452"/>
    </source>
</evidence>
<dbReference type="Proteomes" id="UP001642487">
    <property type="component" value="Chromosome 4"/>
</dbReference>
<sequence>MREQLQVFGNRLSPFSRRVELALKLKGIKYQYVEEDIPNKSHLLRKYNPLYKKVPVLVHNGNPIAESLVILEYIDEHWKTNPILPQHPLDRAQARFLAKYIDDKFFGAWRKAVRSQREGREKVVKAVEEACKALEAVENELNSNNKFFGGDKIGLVDIVGIFIGYWVPIMQTALGFEILSSHRFPKLSKWSEDLMSHSVVQEILPPKPDLFAYTQTRLLSKNLGSKL</sequence>
<dbReference type="CDD" id="cd03185">
    <property type="entry name" value="GST_C_Tau"/>
    <property type="match status" value="1"/>
</dbReference>
<gene>
    <name evidence="7" type="ORF">CITCOLO1_LOCUS11955</name>
</gene>
<dbReference type="PANTHER" id="PTHR11260">
    <property type="entry name" value="GLUTATHIONE S-TRANSFERASE, GST, SUPERFAMILY, GST DOMAIN CONTAINING"/>
    <property type="match status" value="1"/>
</dbReference>
<dbReference type="InterPro" id="IPR045073">
    <property type="entry name" value="Omega/Tau-like"/>
</dbReference>